<dbReference type="InParanoid" id="A0A194WY82"/>
<evidence type="ECO:0000313" key="3">
    <source>
        <dbReference type="Proteomes" id="UP000070700"/>
    </source>
</evidence>
<dbReference type="RefSeq" id="XP_018066917.1">
    <property type="nucleotide sequence ID" value="XM_018213365.1"/>
</dbReference>
<feature type="region of interest" description="Disordered" evidence="1">
    <location>
        <begin position="221"/>
        <end position="247"/>
    </location>
</feature>
<feature type="region of interest" description="Disordered" evidence="1">
    <location>
        <begin position="145"/>
        <end position="203"/>
    </location>
</feature>
<accession>A0A194WY82</accession>
<evidence type="ECO:0000256" key="1">
    <source>
        <dbReference type="SAM" id="MobiDB-lite"/>
    </source>
</evidence>
<name>A0A194WY82_MOLSC</name>
<dbReference type="GeneID" id="28823091"/>
<feature type="compositionally biased region" description="Polar residues" evidence="1">
    <location>
        <begin position="145"/>
        <end position="164"/>
    </location>
</feature>
<dbReference type="KEGG" id="psco:LY89DRAFT_673520"/>
<dbReference type="AlphaFoldDB" id="A0A194WY82"/>
<dbReference type="EMBL" id="KQ947424">
    <property type="protein sequence ID" value="KUJ12562.1"/>
    <property type="molecule type" value="Genomic_DNA"/>
</dbReference>
<reference evidence="2 3" key="1">
    <citation type="submission" date="2015-10" db="EMBL/GenBank/DDBJ databases">
        <title>Full genome of DAOMC 229536 Phialocephala scopiformis, a fungal endophyte of spruce producing the potent anti-insectan compound rugulosin.</title>
        <authorList>
            <consortium name="DOE Joint Genome Institute"/>
            <person name="Walker A.K."/>
            <person name="Frasz S.L."/>
            <person name="Seifert K.A."/>
            <person name="Miller J.D."/>
            <person name="Mondo S.J."/>
            <person name="Labutti K."/>
            <person name="Lipzen A."/>
            <person name="Dockter R."/>
            <person name="Kennedy M."/>
            <person name="Grigoriev I.V."/>
            <person name="Spatafora J.W."/>
        </authorList>
    </citation>
    <scope>NUCLEOTIDE SEQUENCE [LARGE SCALE GENOMIC DNA]</scope>
    <source>
        <strain evidence="2 3">CBS 120377</strain>
    </source>
</reference>
<sequence>MASTNKPSFSKTKPRFAQYQLRETIKAIRPVEMRTAITKLCMQMPEAAKLLSSLLFLPPPIVSSPTFKIRHFTSVPSSRRKTVAAKAVRNYGTVLQGSRPAEMDLMESVEVCEEVLEIKTPRLASPSKYQPRPIPRSVSSISETQVFSTATSRPSSQKVTSQESAKVHHLSLNYRTPPSLSASLSSATGIDTSSKRSKPSPRKVMARIAAKEGVRYPTVSELEESLKRKWSPAPHCDRADSDESDCWSKEKRMERARKFNAGSEFGLKN</sequence>
<organism evidence="2 3">
    <name type="scientific">Mollisia scopiformis</name>
    <name type="common">Conifer needle endophyte fungus</name>
    <name type="synonym">Phialocephala scopiformis</name>
    <dbReference type="NCBI Taxonomy" id="149040"/>
    <lineage>
        <taxon>Eukaryota</taxon>
        <taxon>Fungi</taxon>
        <taxon>Dikarya</taxon>
        <taxon>Ascomycota</taxon>
        <taxon>Pezizomycotina</taxon>
        <taxon>Leotiomycetes</taxon>
        <taxon>Helotiales</taxon>
        <taxon>Mollisiaceae</taxon>
        <taxon>Mollisia</taxon>
    </lineage>
</organism>
<evidence type="ECO:0000313" key="2">
    <source>
        <dbReference type="EMBL" id="KUJ12562.1"/>
    </source>
</evidence>
<feature type="compositionally biased region" description="Low complexity" evidence="1">
    <location>
        <begin position="176"/>
        <end position="188"/>
    </location>
</feature>
<dbReference type="Proteomes" id="UP000070700">
    <property type="component" value="Unassembled WGS sequence"/>
</dbReference>
<feature type="compositionally biased region" description="Basic and acidic residues" evidence="1">
    <location>
        <begin position="235"/>
        <end position="247"/>
    </location>
</feature>
<protein>
    <submittedName>
        <fullName evidence="2">Uncharacterized protein</fullName>
    </submittedName>
</protein>
<gene>
    <name evidence="2" type="ORF">LY89DRAFT_673520</name>
</gene>
<keyword evidence="3" id="KW-1185">Reference proteome</keyword>
<proteinExistence type="predicted"/>